<feature type="compositionally biased region" description="Polar residues" evidence="1">
    <location>
        <begin position="49"/>
        <end position="62"/>
    </location>
</feature>
<proteinExistence type="predicted"/>
<feature type="compositionally biased region" description="Low complexity" evidence="1">
    <location>
        <begin position="23"/>
        <end position="39"/>
    </location>
</feature>
<sequence>MCATPTSDATALSIGLDSPDALGPGSNGPEPGTGETGTSLAVSERLSSESDISPWSRQQSTLVRRPSCARRLLTSSVRAQRRGVKPSPSADLMAALYGSSRATYARRGRVSELWRGPDHPPCATPGGTPVQQGGHPHPGMAEPTVAPDEPTRLLAMAGWEIICGHTEHDLGRLVVGCSVAELTHGSARLTLLAHEPKLNAAIATLGSAVGDATLGHTAIRGPVPQVQGKPVFSVVSECLRRGVPVARDDRTPPDGLRISSITTSVRLDWVLHLPRSRPIVVPWDDLCSMCLGAYLDSLDEAPMKLIMVTGPPSRAQLSLTSSQYANKHMRIRDGTLMYAGSPAAYFDLLCTLGHMVRACLLDQHYQASMVPQRIVRAVPVEAQP</sequence>
<protein>
    <submittedName>
        <fullName evidence="2">Uncharacterized protein</fullName>
    </submittedName>
</protein>
<gene>
    <name evidence="2" type="ORF">CYMTET_32415</name>
</gene>
<evidence type="ECO:0000313" key="3">
    <source>
        <dbReference type="Proteomes" id="UP001190700"/>
    </source>
</evidence>
<feature type="region of interest" description="Disordered" evidence="1">
    <location>
        <begin position="112"/>
        <end position="137"/>
    </location>
</feature>
<evidence type="ECO:0000256" key="1">
    <source>
        <dbReference type="SAM" id="MobiDB-lite"/>
    </source>
</evidence>
<accession>A0AAE0KRW3</accession>
<feature type="region of interest" description="Disordered" evidence="1">
    <location>
        <begin position="1"/>
        <end position="65"/>
    </location>
</feature>
<name>A0AAE0KRW3_9CHLO</name>
<dbReference type="EMBL" id="LGRX02019454">
    <property type="protein sequence ID" value="KAK3258556.1"/>
    <property type="molecule type" value="Genomic_DNA"/>
</dbReference>
<reference evidence="2 3" key="1">
    <citation type="journal article" date="2015" name="Genome Biol. Evol.">
        <title>Comparative Genomics of a Bacterivorous Green Alga Reveals Evolutionary Causalities and Consequences of Phago-Mixotrophic Mode of Nutrition.</title>
        <authorList>
            <person name="Burns J.A."/>
            <person name="Paasch A."/>
            <person name="Narechania A."/>
            <person name="Kim E."/>
        </authorList>
    </citation>
    <scope>NUCLEOTIDE SEQUENCE [LARGE SCALE GENOMIC DNA]</scope>
    <source>
        <strain evidence="2 3">PLY_AMNH</strain>
    </source>
</reference>
<organism evidence="2 3">
    <name type="scientific">Cymbomonas tetramitiformis</name>
    <dbReference type="NCBI Taxonomy" id="36881"/>
    <lineage>
        <taxon>Eukaryota</taxon>
        <taxon>Viridiplantae</taxon>
        <taxon>Chlorophyta</taxon>
        <taxon>Pyramimonadophyceae</taxon>
        <taxon>Pyramimonadales</taxon>
        <taxon>Pyramimonadaceae</taxon>
        <taxon>Cymbomonas</taxon>
    </lineage>
</organism>
<dbReference type="Proteomes" id="UP001190700">
    <property type="component" value="Unassembled WGS sequence"/>
</dbReference>
<dbReference type="AlphaFoldDB" id="A0AAE0KRW3"/>
<comment type="caution">
    <text evidence="2">The sequence shown here is derived from an EMBL/GenBank/DDBJ whole genome shotgun (WGS) entry which is preliminary data.</text>
</comment>
<evidence type="ECO:0000313" key="2">
    <source>
        <dbReference type="EMBL" id="KAK3258556.1"/>
    </source>
</evidence>
<feature type="compositionally biased region" description="Polar residues" evidence="1">
    <location>
        <begin position="1"/>
        <end position="10"/>
    </location>
</feature>
<keyword evidence="3" id="KW-1185">Reference proteome</keyword>